<evidence type="ECO:0000256" key="1">
    <source>
        <dbReference type="ARBA" id="ARBA00009477"/>
    </source>
</evidence>
<dbReference type="AlphaFoldDB" id="A0A2S8SPK2"/>
<feature type="transmembrane region" description="Helical" evidence="4">
    <location>
        <begin position="160"/>
        <end position="178"/>
    </location>
</feature>
<evidence type="ECO:0000313" key="9">
    <source>
        <dbReference type="Proteomes" id="UP000237684"/>
    </source>
</evidence>
<evidence type="ECO:0000256" key="2">
    <source>
        <dbReference type="ARBA" id="ARBA00022448"/>
    </source>
</evidence>
<feature type="compositionally biased region" description="Low complexity" evidence="3">
    <location>
        <begin position="39"/>
        <end position="49"/>
    </location>
</feature>
<feature type="domain" description="CusB-like beta-barrel" evidence="6">
    <location>
        <begin position="752"/>
        <end position="824"/>
    </location>
</feature>
<dbReference type="Gene3D" id="1.10.287.470">
    <property type="entry name" value="Helix hairpin bin"/>
    <property type="match status" value="2"/>
</dbReference>
<keyword evidence="4" id="KW-1133">Transmembrane helix</keyword>
<accession>A0A2S8SPK2</accession>
<dbReference type="InParanoid" id="A0A2S8SPK2"/>
<gene>
    <name evidence="8" type="ORF">B1R32_12422</name>
</gene>
<feature type="signal peptide" evidence="5">
    <location>
        <begin position="1"/>
        <end position="28"/>
    </location>
</feature>
<keyword evidence="5" id="KW-0732">Signal</keyword>
<reference evidence="8 9" key="1">
    <citation type="journal article" date="2018" name="Syst. Appl. Microbiol.">
        <title>Abditibacterium utsteinense sp. nov., the first cultivated member of candidate phylum FBP, isolated from ice-free Antarctic soil samples.</title>
        <authorList>
            <person name="Tahon G."/>
            <person name="Tytgat B."/>
            <person name="Lebbe L."/>
            <person name="Carlier A."/>
            <person name="Willems A."/>
        </authorList>
    </citation>
    <scope>NUCLEOTIDE SEQUENCE [LARGE SCALE GENOMIC DNA]</scope>
    <source>
        <strain evidence="8 9">LMG 29911</strain>
    </source>
</reference>
<sequence>MNNRFKKWSALCVVGAALLASAPARVWAHGGVDDEKPDPAAVATAPTTSSATQTELEVHLEDLDQSAAGTSTPLVGAKVRGFLKHDDGDLLSRVTVMPEKTPGYYLIRFAEDAPNYRFPEAGRYLLELHVNPAQGNAFDTTVNFELPKTAAAAAPLWRRVLPFILGALMLATLAWFFFKKRNTRRGSGQSTARETSPVPEAVTVALLFIVLAGLSLGARNAWAHGGVDDEKPEPAAATAPATDAAPGIALGQTSATATAGAVRVTVIARTTLAPPDVLAPGEVKLPQQTAQLLNLKTAPVGVAQLTTGISISGQIAPNPGSLVRVASLVPGRITRLNVAQGERVTRGQVVAIVESRAIGEAQSAFAQANARLQNARSNLNVVGQQARAGVFSNAPLEVARRAQAETAGDVRVQEAAVTSARGALDTATRTASAGGFANPALEAARSQSAQATEALRTAQAALTNARASVVSAQSELRRRQQLAASGAYVSRPVQEAQRALVAAQSARAAAQSEVATTRANLSRARSLVSEGLVSQRDFEAAQQAFDTATARLATSQTDETTSAQELRRQQQVGASDVNNIAEVGAARSALATAQADSRTREAEVARTATGLRLAGLSLARERTIFGAGIANRREIGTARANLQSAGASLYKARRTLQVAGATLSREQNVFRQGLNNTAQFQTARAALVSAQADAQAARNTLRLLQSSPGASVDVPVRSPIAGVVQTRDVALGELVQADAPLLSVVNLETVSLEAALFEADAARIGIGAPVTITSDAAPGRRFSGRISFIGSQVDPQTRALTARATIPNPGTLRPGVFVRGQIQTGVGKPSLAVSDGAVLDDGAAKIVFVAKGDRYERREVTLGAESGGRTEIKSGLKQGEVIVTEGGAALRAQAARGV</sequence>
<organism evidence="8 9">
    <name type="scientific">Abditibacterium utsteinense</name>
    <dbReference type="NCBI Taxonomy" id="1960156"/>
    <lineage>
        <taxon>Bacteria</taxon>
        <taxon>Pseudomonadati</taxon>
        <taxon>Abditibacteriota</taxon>
        <taxon>Abditibacteriia</taxon>
        <taxon>Abditibacteriales</taxon>
        <taxon>Abditibacteriaceae</taxon>
        <taxon>Abditibacterium</taxon>
    </lineage>
</organism>
<evidence type="ECO:0000256" key="5">
    <source>
        <dbReference type="SAM" id="SignalP"/>
    </source>
</evidence>
<dbReference type="Gene3D" id="2.40.30.170">
    <property type="match status" value="1"/>
</dbReference>
<feature type="chain" id="PRO_5015449740" evidence="5">
    <location>
        <begin position="29"/>
        <end position="898"/>
    </location>
</feature>
<keyword evidence="4" id="KW-0812">Transmembrane</keyword>
<dbReference type="GO" id="GO:0022857">
    <property type="term" value="F:transmembrane transporter activity"/>
    <property type="evidence" value="ECO:0007669"/>
    <property type="project" value="InterPro"/>
</dbReference>
<keyword evidence="9" id="KW-1185">Reference proteome</keyword>
<evidence type="ECO:0000256" key="3">
    <source>
        <dbReference type="SAM" id="MobiDB-lite"/>
    </source>
</evidence>
<dbReference type="GO" id="GO:0030313">
    <property type="term" value="C:cell envelope"/>
    <property type="evidence" value="ECO:0007669"/>
    <property type="project" value="TreeGrafter"/>
</dbReference>
<keyword evidence="4" id="KW-0472">Membrane</keyword>
<dbReference type="Gene3D" id="2.40.420.20">
    <property type="match status" value="1"/>
</dbReference>
<dbReference type="RefSeq" id="WP_170065535.1">
    <property type="nucleotide sequence ID" value="NZ_NIGF01000024.1"/>
</dbReference>
<feature type="domain" description="CzcB-like C-terminal circularly permuted SH3-like" evidence="7">
    <location>
        <begin position="831"/>
        <end position="886"/>
    </location>
</feature>
<dbReference type="InterPro" id="IPR058649">
    <property type="entry name" value="CzcB_C"/>
</dbReference>
<name>A0A2S8SPK2_9BACT</name>
<dbReference type="GO" id="GO:0016020">
    <property type="term" value="C:membrane"/>
    <property type="evidence" value="ECO:0007669"/>
    <property type="project" value="InterPro"/>
</dbReference>
<evidence type="ECO:0000313" key="8">
    <source>
        <dbReference type="EMBL" id="PQV62706.1"/>
    </source>
</evidence>
<comment type="similarity">
    <text evidence="1">Belongs to the membrane fusion protein (MFP) (TC 8.A.1) family.</text>
</comment>
<feature type="region of interest" description="Disordered" evidence="3">
    <location>
        <begin position="30"/>
        <end position="49"/>
    </location>
</feature>
<evidence type="ECO:0000259" key="6">
    <source>
        <dbReference type="Pfam" id="PF25954"/>
    </source>
</evidence>
<dbReference type="NCBIfam" id="TIGR01730">
    <property type="entry name" value="RND_mfp"/>
    <property type="match status" value="1"/>
</dbReference>
<evidence type="ECO:0000259" key="7">
    <source>
        <dbReference type="Pfam" id="PF25975"/>
    </source>
</evidence>
<keyword evidence="2" id="KW-0813">Transport</keyword>
<dbReference type="PANTHER" id="PTHR30097:SF4">
    <property type="entry name" value="SLR6042 PROTEIN"/>
    <property type="match status" value="1"/>
</dbReference>
<dbReference type="Gene3D" id="2.40.50.100">
    <property type="match status" value="1"/>
</dbReference>
<protein>
    <submittedName>
        <fullName evidence="8">RND family efflux transporter, MFP subunit</fullName>
    </submittedName>
</protein>
<dbReference type="FunFam" id="2.40.30.170:FF:000010">
    <property type="entry name" value="Efflux RND transporter periplasmic adaptor subunit"/>
    <property type="match status" value="1"/>
</dbReference>
<dbReference type="PANTHER" id="PTHR30097">
    <property type="entry name" value="CATION EFFLUX SYSTEM PROTEIN CUSB"/>
    <property type="match status" value="1"/>
</dbReference>
<dbReference type="Pfam" id="PF25975">
    <property type="entry name" value="CzcB_C"/>
    <property type="match status" value="1"/>
</dbReference>
<evidence type="ECO:0000256" key="4">
    <source>
        <dbReference type="SAM" id="Phobius"/>
    </source>
</evidence>
<dbReference type="EMBL" id="NIGF01000024">
    <property type="protein sequence ID" value="PQV62706.1"/>
    <property type="molecule type" value="Genomic_DNA"/>
</dbReference>
<dbReference type="Pfam" id="PF25954">
    <property type="entry name" value="Beta-barrel_RND_2"/>
    <property type="match status" value="1"/>
</dbReference>
<comment type="caution">
    <text evidence="8">The sequence shown here is derived from an EMBL/GenBank/DDBJ whole genome shotgun (WGS) entry which is preliminary data.</text>
</comment>
<dbReference type="Proteomes" id="UP000237684">
    <property type="component" value="Unassembled WGS sequence"/>
</dbReference>
<dbReference type="SUPFAM" id="SSF111369">
    <property type="entry name" value="HlyD-like secretion proteins"/>
    <property type="match status" value="2"/>
</dbReference>
<dbReference type="InterPro" id="IPR051909">
    <property type="entry name" value="MFP_Cation_Efflux"/>
</dbReference>
<dbReference type="InterPro" id="IPR006143">
    <property type="entry name" value="RND_pump_MFP"/>
</dbReference>
<dbReference type="GO" id="GO:0015679">
    <property type="term" value="P:plasma membrane copper ion transport"/>
    <property type="evidence" value="ECO:0007669"/>
    <property type="project" value="TreeGrafter"/>
</dbReference>
<dbReference type="InterPro" id="IPR058792">
    <property type="entry name" value="Beta-barrel_RND_2"/>
</dbReference>
<dbReference type="GO" id="GO:0060003">
    <property type="term" value="P:copper ion export"/>
    <property type="evidence" value="ECO:0007669"/>
    <property type="project" value="TreeGrafter"/>
</dbReference>
<proteinExistence type="inferred from homology"/>